<evidence type="ECO:0000313" key="1">
    <source>
        <dbReference type="EMBL" id="KAF2628568.1"/>
    </source>
</evidence>
<dbReference type="EMBL" id="MU006713">
    <property type="protein sequence ID" value="KAF2628568.1"/>
    <property type="molecule type" value="Genomic_DNA"/>
</dbReference>
<comment type="caution">
    <text evidence="1">The sequence shown here is derived from an EMBL/GenBank/DDBJ whole genome shotgun (WGS) entry which is preliminary data.</text>
</comment>
<dbReference type="Proteomes" id="UP000799754">
    <property type="component" value="Unassembled WGS sequence"/>
</dbReference>
<gene>
    <name evidence="1" type="ORF">BU25DRAFT_448012</name>
</gene>
<reference evidence="1" key="1">
    <citation type="journal article" date="2020" name="Stud. Mycol.">
        <title>101 Dothideomycetes genomes: a test case for predicting lifestyles and emergence of pathogens.</title>
        <authorList>
            <person name="Haridas S."/>
            <person name="Albert R."/>
            <person name="Binder M."/>
            <person name="Bloem J."/>
            <person name="Labutti K."/>
            <person name="Salamov A."/>
            <person name="Andreopoulos B."/>
            <person name="Baker S."/>
            <person name="Barry K."/>
            <person name="Bills G."/>
            <person name="Bluhm B."/>
            <person name="Cannon C."/>
            <person name="Castanera R."/>
            <person name="Culley D."/>
            <person name="Daum C."/>
            <person name="Ezra D."/>
            <person name="Gonzalez J."/>
            <person name="Henrissat B."/>
            <person name="Kuo A."/>
            <person name="Liang C."/>
            <person name="Lipzen A."/>
            <person name="Lutzoni F."/>
            <person name="Magnuson J."/>
            <person name="Mondo S."/>
            <person name="Nolan M."/>
            <person name="Ohm R."/>
            <person name="Pangilinan J."/>
            <person name="Park H.-J."/>
            <person name="Ramirez L."/>
            <person name="Alfaro M."/>
            <person name="Sun H."/>
            <person name="Tritt A."/>
            <person name="Yoshinaga Y."/>
            <person name="Zwiers L.-H."/>
            <person name="Turgeon B."/>
            <person name="Goodwin S."/>
            <person name="Spatafora J."/>
            <person name="Crous P."/>
            <person name="Grigoriev I."/>
        </authorList>
    </citation>
    <scope>NUCLEOTIDE SEQUENCE</scope>
    <source>
        <strain evidence="1">CBS 525.71</strain>
    </source>
</reference>
<keyword evidence="2" id="KW-1185">Reference proteome</keyword>
<sequence>MARTLHIAIFNTDIPVPNVSTERASSYGQIFHELLIAAAKRTSPQTIIKSTEYDTCKLEYPSTLSDVDLILITGSINSAYDDIPWVHQLEQYIIDTYRDHPRLKWFGSCFGHQLICQALLKGYGVRVDADARGFELGVKEMAMDSKFRSDFVKQGFEVPEKMRLQHGCAAEQLVGVGEYGVVFESGDDGGWAGAYIPGAF</sequence>
<protein>
    <submittedName>
        <fullName evidence="1">Uncharacterized protein</fullName>
    </submittedName>
</protein>
<evidence type="ECO:0000313" key="2">
    <source>
        <dbReference type="Proteomes" id="UP000799754"/>
    </source>
</evidence>
<proteinExistence type="predicted"/>
<organism evidence="1 2">
    <name type="scientific">Macroventuria anomochaeta</name>
    <dbReference type="NCBI Taxonomy" id="301207"/>
    <lineage>
        <taxon>Eukaryota</taxon>
        <taxon>Fungi</taxon>
        <taxon>Dikarya</taxon>
        <taxon>Ascomycota</taxon>
        <taxon>Pezizomycotina</taxon>
        <taxon>Dothideomycetes</taxon>
        <taxon>Pleosporomycetidae</taxon>
        <taxon>Pleosporales</taxon>
        <taxon>Pleosporineae</taxon>
        <taxon>Didymellaceae</taxon>
        <taxon>Macroventuria</taxon>
    </lineage>
</organism>
<name>A0ACB6S5C8_9PLEO</name>
<accession>A0ACB6S5C8</accession>